<feature type="region of interest" description="Disordered" evidence="1">
    <location>
        <begin position="1"/>
        <end position="27"/>
    </location>
</feature>
<protein>
    <submittedName>
        <fullName evidence="2">Uncharacterized protein</fullName>
    </submittedName>
</protein>
<dbReference type="EMBL" id="JBHSIT010000004">
    <property type="protein sequence ID" value="MFC4909161.1"/>
    <property type="molecule type" value="Genomic_DNA"/>
</dbReference>
<gene>
    <name evidence="2" type="ORF">ACFPCY_17700</name>
</gene>
<sequence length="458" mass="49611">MSGTGPVSVEEQRLGNRLPRDGDPGRAQEKAFGEQMIEGGGFGQFAPGFARELCRVGGIRAARGVVERAGERLWRRAVDRAQGRGGGGTLPAGDDRPLYWTRLQARVVLRHWTPRFAIGEAQREALIGAFDRASRGMDDIRYPGGNVKRVLVSGFDPYTLDGGVTGPAPGTVGNNIRHGNPSGATALALDGTRYRRPDGRIAVIQAYLLPVNYTEFAAGYLEDAVGPVMRKLDASVTISQAVDSEFWLEQWNGRYHGVSPGNDKSQPCPTVDGKPQLAVDNHACDTQVVRRWGGPSAFDLRNPPQWTATTLPIKQMIEAGTGRSVPRPPGDQWPDPSVAFGVIWHTSYTEFPDCAKAAVVTRNTPVPGDYPPPTAPVPPDPDSCAYSGGGGNYLSNESAYRNTLLRDRFGRHIPAGHIHTPDMQHFDSPFAVSDATFDAWRTSIVAQTRNLVHVVASQ</sequence>
<dbReference type="RefSeq" id="WP_378256423.1">
    <property type="nucleotide sequence ID" value="NZ_JBHSIT010000004.1"/>
</dbReference>
<dbReference type="Proteomes" id="UP001595872">
    <property type="component" value="Unassembled WGS sequence"/>
</dbReference>
<organism evidence="2 3">
    <name type="scientific">Actinomadura gamaensis</name>
    <dbReference type="NCBI Taxonomy" id="1763541"/>
    <lineage>
        <taxon>Bacteria</taxon>
        <taxon>Bacillati</taxon>
        <taxon>Actinomycetota</taxon>
        <taxon>Actinomycetes</taxon>
        <taxon>Streptosporangiales</taxon>
        <taxon>Thermomonosporaceae</taxon>
        <taxon>Actinomadura</taxon>
    </lineage>
</organism>
<dbReference type="InterPro" id="IPR036440">
    <property type="entry name" value="Peptidase_C15-like_sf"/>
</dbReference>
<keyword evidence="3" id="KW-1185">Reference proteome</keyword>
<accession>A0ABV9U035</accession>
<comment type="caution">
    <text evidence="2">The sequence shown here is derived from an EMBL/GenBank/DDBJ whole genome shotgun (WGS) entry which is preliminary data.</text>
</comment>
<reference evidence="3" key="1">
    <citation type="journal article" date="2019" name="Int. J. Syst. Evol. Microbiol.">
        <title>The Global Catalogue of Microorganisms (GCM) 10K type strain sequencing project: providing services to taxonomists for standard genome sequencing and annotation.</title>
        <authorList>
            <consortium name="The Broad Institute Genomics Platform"/>
            <consortium name="The Broad Institute Genome Sequencing Center for Infectious Disease"/>
            <person name="Wu L."/>
            <person name="Ma J."/>
        </authorList>
    </citation>
    <scope>NUCLEOTIDE SEQUENCE [LARGE SCALE GENOMIC DNA]</scope>
    <source>
        <strain evidence="3">KLKA75</strain>
    </source>
</reference>
<evidence type="ECO:0000313" key="3">
    <source>
        <dbReference type="Proteomes" id="UP001595872"/>
    </source>
</evidence>
<feature type="compositionally biased region" description="Basic and acidic residues" evidence="1">
    <location>
        <begin position="10"/>
        <end position="27"/>
    </location>
</feature>
<proteinExistence type="predicted"/>
<dbReference type="SUPFAM" id="SSF53182">
    <property type="entry name" value="Pyrrolidone carboxyl peptidase (pyroglutamate aminopeptidase)"/>
    <property type="match status" value="1"/>
</dbReference>
<evidence type="ECO:0000256" key="1">
    <source>
        <dbReference type="SAM" id="MobiDB-lite"/>
    </source>
</evidence>
<name>A0ABV9U035_9ACTN</name>
<evidence type="ECO:0000313" key="2">
    <source>
        <dbReference type="EMBL" id="MFC4909161.1"/>
    </source>
</evidence>
<dbReference type="Gene3D" id="3.40.630.20">
    <property type="entry name" value="Peptidase C15, pyroglutamyl peptidase I-like"/>
    <property type="match status" value="1"/>
</dbReference>